<organism evidence="5 6">
    <name type="scientific">Vitis vinifera</name>
    <name type="common">Grape</name>
    <dbReference type="NCBI Taxonomy" id="29760"/>
    <lineage>
        <taxon>Eukaryota</taxon>
        <taxon>Viridiplantae</taxon>
        <taxon>Streptophyta</taxon>
        <taxon>Embryophyta</taxon>
        <taxon>Tracheophyta</taxon>
        <taxon>Spermatophyta</taxon>
        <taxon>Magnoliopsida</taxon>
        <taxon>eudicotyledons</taxon>
        <taxon>Gunneridae</taxon>
        <taxon>Pentapetalae</taxon>
        <taxon>rosids</taxon>
        <taxon>Vitales</taxon>
        <taxon>Vitaceae</taxon>
        <taxon>Viteae</taxon>
        <taxon>Vitis</taxon>
    </lineage>
</organism>
<dbReference type="InterPro" id="IPR021109">
    <property type="entry name" value="Peptidase_aspartic_dom_sf"/>
</dbReference>
<dbReference type="PANTHER" id="PTHR47967:SF91">
    <property type="entry name" value="PEPTIDASE A1 DOMAIN-CONTAINING PROTEIN"/>
    <property type="match status" value="1"/>
</dbReference>
<keyword evidence="3" id="KW-0378">Hydrolase</keyword>
<comment type="similarity">
    <text evidence="1">Belongs to the peptidase A1 family.</text>
</comment>
<evidence type="ECO:0000313" key="6">
    <source>
        <dbReference type="Proteomes" id="UP001227230"/>
    </source>
</evidence>
<dbReference type="InterPro" id="IPR051708">
    <property type="entry name" value="Plant_Aspart_Prot_A1"/>
</dbReference>
<dbReference type="Gene3D" id="2.40.70.10">
    <property type="entry name" value="Acid Proteases"/>
    <property type="match status" value="1"/>
</dbReference>
<gene>
    <name evidence="5" type="ORF">VitviT2T_020699</name>
</gene>
<keyword evidence="6" id="KW-1185">Reference proteome</keyword>
<dbReference type="InterPro" id="IPR032861">
    <property type="entry name" value="TAXi_N"/>
</dbReference>
<keyword evidence="2" id="KW-0645">Protease</keyword>
<sequence>MQEVAQCFNQTPPVFDPSKSSTYSTVPWDAPTCYQAGGYACHIDEEDCCYRISYGSGSTSTEGTISIDAFAFEDNRQNMVDVCHLVFGCSDYTTGTFKGYEVGIVGLNQDSLSLVS</sequence>
<feature type="domain" description="Peptidase A1" evidence="4">
    <location>
        <begin position="1"/>
        <end position="116"/>
    </location>
</feature>
<reference evidence="5 6" key="1">
    <citation type="journal article" date="2023" name="Hortic Res">
        <title>The complete reference genome for grapevine (Vitis vinifera L.) genetics and breeding.</title>
        <authorList>
            <person name="Shi X."/>
            <person name="Cao S."/>
            <person name="Wang X."/>
            <person name="Huang S."/>
            <person name="Wang Y."/>
            <person name="Liu Z."/>
            <person name="Liu W."/>
            <person name="Leng X."/>
            <person name="Peng Y."/>
            <person name="Wang N."/>
            <person name="Wang Y."/>
            <person name="Ma Z."/>
            <person name="Xu X."/>
            <person name="Zhang F."/>
            <person name="Xue H."/>
            <person name="Zhong H."/>
            <person name="Wang Y."/>
            <person name="Zhang K."/>
            <person name="Velt A."/>
            <person name="Avia K."/>
            <person name="Holtgrawe D."/>
            <person name="Grimplet J."/>
            <person name="Matus J.T."/>
            <person name="Ware D."/>
            <person name="Wu X."/>
            <person name="Wang H."/>
            <person name="Liu C."/>
            <person name="Fang Y."/>
            <person name="Rustenholz C."/>
            <person name="Cheng Z."/>
            <person name="Xiao H."/>
            <person name="Zhou Y."/>
        </authorList>
    </citation>
    <scope>NUCLEOTIDE SEQUENCE [LARGE SCALE GENOMIC DNA]</scope>
    <source>
        <strain evidence="6">cv. Pinot noir / PN40024</strain>
        <tissue evidence="5">Leaf</tissue>
    </source>
</reference>
<dbReference type="Pfam" id="PF14543">
    <property type="entry name" value="TAXi_N"/>
    <property type="match status" value="1"/>
</dbReference>
<name>A0ABY9D4T6_VITVI</name>
<dbReference type="SUPFAM" id="SSF50630">
    <property type="entry name" value="Acid proteases"/>
    <property type="match status" value="1"/>
</dbReference>
<proteinExistence type="inferred from homology"/>
<protein>
    <recommendedName>
        <fullName evidence="4">Peptidase A1 domain-containing protein</fullName>
    </recommendedName>
</protein>
<dbReference type="PROSITE" id="PS51767">
    <property type="entry name" value="PEPTIDASE_A1"/>
    <property type="match status" value="1"/>
</dbReference>
<dbReference type="Proteomes" id="UP001227230">
    <property type="component" value="Chromosome 13"/>
</dbReference>
<dbReference type="EMBL" id="CP126660">
    <property type="protein sequence ID" value="WKA02523.1"/>
    <property type="molecule type" value="Genomic_DNA"/>
</dbReference>
<evidence type="ECO:0000313" key="5">
    <source>
        <dbReference type="EMBL" id="WKA02523.1"/>
    </source>
</evidence>
<dbReference type="PANTHER" id="PTHR47967">
    <property type="entry name" value="OS07G0603500 PROTEIN-RELATED"/>
    <property type="match status" value="1"/>
</dbReference>
<dbReference type="InterPro" id="IPR033121">
    <property type="entry name" value="PEPTIDASE_A1"/>
</dbReference>
<evidence type="ECO:0000256" key="2">
    <source>
        <dbReference type="ARBA" id="ARBA00022670"/>
    </source>
</evidence>
<evidence type="ECO:0000259" key="4">
    <source>
        <dbReference type="PROSITE" id="PS51767"/>
    </source>
</evidence>
<evidence type="ECO:0000256" key="1">
    <source>
        <dbReference type="ARBA" id="ARBA00007447"/>
    </source>
</evidence>
<accession>A0ABY9D4T6</accession>
<evidence type="ECO:0000256" key="3">
    <source>
        <dbReference type="ARBA" id="ARBA00022801"/>
    </source>
</evidence>